<dbReference type="InterPro" id="IPR035919">
    <property type="entry name" value="EAL_sf"/>
</dbReference>
<dbReference type="InterPro" id="IPR043128">
    <property type="entry name" value="Rev_trsase/Diguanyl_cyclase"/>
</dbReference>
<reference evidence="3" key="1">
    <citation type="submission" date="2019-06" db="EMBL/GenBank/DDBJ databases">
        <authorList>
            <person name="Murdoch R.W."/>
            <person name="Fathepure B."/>
        </authorList>
    </citation>
    <scope>NUCLEOTIDE SEQUENCE</scope>
</reference>
<feature type="domain" description="EAL" evidence="1">
    <location>
        <begin position="323"/>
        <end position="577"/>
    </location>
</feature>
<dbReference type="PANTHER" id="PTHR33121">
    <property type="entry name" value="CYCLIC DI-GMP PHOSPHODIESTERASE PDEF"/>
    <property type="match status" value="1"/>
</dbReference>
<dbReference type="AlphaFoldDB" id="A0A5B8RBY2"/>
<dbReference type="SMART" id="SM00267">
    <property type="entry name" value="GGDEF"/>
    <property type="match status" value="1"/>
</dbReference>
<dbReference type="InterPro" id="IPR011006">
    <property type="entry name" value="CheY-like_superfamily"/>
</dbReference>
<dbReference type="Gene3D" id="3.30.70.270">
    <property type="match status" value="1"/>
</dbReference>
<dbReference type="Pfam" id="PF00563">
    <property type="entry name" value="EAL"/>
    <property type="match status" value="1"/>
</dbReference>
<accession>A0A5B8RBY2</accession>
<dbReference type="PROSITE" id="PS50883">
    <property type="entry name" value="EAL"/>
    <property type="match status" value="1"/>
</dbReference>
<dbReference type="GO" id="GO:0071111">
    <property type="term" value="F:cyclic-guanylate-specific phosphodiesterase activity"/>
    <property type="evidence" value="ECO:0007669"/>
    <property type="project" value="InterPro"/>
</dbReference>
<dbReference type="SUPFAM" id="SSF141868">
    <property type="entry name" value="EAL domain-like"/>
    <property type="match status" value="1"/>
</dbReference>
<dbReference type="InterPro" id="IPR000160">
    <property type="entry name" value="GGDEF_dom"/>
</dbReference>
<dbReference type="Gene3D" id="3.20.20.450">
    <property type="entry name" value="EAL domain"/>
    <property type="match status" value="1"/>
</dbReference>
<dbReference type="CDD" id="cd01949">
    <property type="entry name" value="GGDEF"/>
    <property type="match status" value="1"/>
</dbReference>
<dbReference type="InterPro" id="IPR001633">
    <property type="entry name" value="EAL_dom"/>
</dbReference>
<sequence length="582" mass="65402">MNYRYDDLHGVAWRGVATDTVDDTVPADRVLLLLGASGNRRLLEGHLQDHCTVLEPGKCGLPEDGFDLVIADVGGFRHWRRRLQEAKRREAPTFLPVVLLLSRSELDRRLAALWDVADEFIVTPIERREFSERVAMLLRARSMAIAQRDHLAYLVNYDSVTGLPNKSLFLDRLVAAIREASVLNRQLPVTVIRIPLGRVLKSFGHHALERAVTACSRRLQTLLGDTASLARLSTDEWGLLHRPGTTVNEVLEVCGRIRQIAESPVEIGDERVRITPRVGVGLYPEDGADAATVLDRATSALSETDDVGPVFYSRQVQQEALRFVRTEARLLEALEKGEFEQWFQPQLCLETGRILGVEALVRWRLPSGELVPPGEFLAVAETCGLMPRIDHCMLVNVCATMSEWRRQGVGIERVAVNVSAEDVRAPGFAATIRDTLEHYQLPPPSLELELTETALFDISDENLQKLNDLRGLGVSIAVDDFGTGYSSLSYLHRLPITTLKIDRAFITDVHRDETNAAITRTILWLAHNFGLETVAEGIETPDEARYLRSLEVYSVQGFLFGRPMPARDLLRWMKQRSARWRL</sequence>
<dbReference type="SUPFAM" id="SSF55073">
    <property type="entry name" value="Nucleotide cyclase"/>
    <property type="match status" value="1"/>
</dbReference>
<evidence type="ECO:0000259" key="2">
    <source>
        <dbReference type="PROSITE" id="PS50887"/>
    </source>
</evidence>
<evidence type="ECO:0000259" key="1">
    <source>
        <dbReference type="PROSITE" id="PS50883"/>
    </source>
</evidence>
<dbReference type="SMART" id="SM00052">
    <property type="entry name" value="EAL"/>
    <property type="match status" value="1"/>
</dbReference>
<protein>
    <submittedName>
        <fullName evidence="3">Uncharacterized protein</fullName>
    </submittedName>
</protein>
<dbReference type="EMBL" id="MN079128">
    <property type="protein sequence ID" value="QEA06161.1"/>
    <property type="molecule type" value="Genomic_DNA"/>
</dbReference>
<feature type="domain" description="GGDEF" evidence="2">
    <location>
        <begin position="187"/>
        <end position="317"/>
    </location>
</feature>
<dbReference type="PANTHER" id="PTHR33121:SF79">
    <property type="entry name" value="CYCLIC DI-GMP PHOSPHODIESTERASE PDED-RELATED"/>
    <property type="match status" value="1"/>
</dbReference>
<dbReference type="InterPro" id="IPR050706">
    <property type="entry name" value="Cyclic-di-GMP_PDE-like"/>
</dbReference>
<name>A0A5B8RBY2_9ZZZZ</name>
<dbReference type="CDD" id="cd01948">
    <property type="entry name" value="EAL"/>
    <property type="match status" value="1"/>
</dbReference>
<gene>
    <name evidence="3" type="ORF">KBTEX_02491</name>
</gene>
<dbReference type="Pfam" id="PF00990">
    <property type="entry name" value="GGDEF"/>
    <property type="match status" value="1"/>
</dbReference>
<dbReference type="SUPFAM" id="SSF52172">
    <property type="entry name" value="CheY-like"/>
    <property type="match status" value="1"/>
</dbReference>
<dbReference type="PROSITE" id="PS50887">
    <property type="entry name" value="GGDEF"/>
    <property type="match status" value="1"/>
</dbReference>
<dbReference type="InterPro" id="IPR029787">
    <property type="entry name" value="Nucleotide_cyclase"/>
</dbReference>
<evidence type="ECO:0000313" key="3">
    <source>
        <dbReference type="EMBL" id="QEA06161.1"/>
    </source>
</evidence>
<proteinExistence type="predicted"/>
<organism evidence="3">
    <name type="scientific">uncultured organism</name>
    <dbReference type="NCBI Taxonomy" id="155900"/>
    <lineage>
        <taxon>unclassified sequences</taxon>
        <taxon>environmental samples</taxon>
    </lineage>
</organism>